<gene>
    <name evidence="1" type="ORF">UFOPK3773_01489</name>
    <name evidence="2" type="ORF">UFOPK3992_01421</name>
</gene>
<organism evidence="1">
    <name type="scientific">freshwater metagenome</name>
    <dbReference type="NCBI Taxonomy" id="449393"/>
    <lineage>
        <taxon>unclassified sequences</taxon>
        <taxon>metagenomes</taxon>
        <taxon>ecological metagenomes</taxon>
    </lineage>
</organism>
<evidence type="ECO:0000313" key="2">
    <source>
        <dbReference type="EMBL" id="CAB5015193.1"/>
    </source>
</evidence>
<accession>A0A6J7K8Y5</accession>
<dbReference type="EMBL" id="CAFBOZ010000218">
    <property type="protein sequence ID" value="CAB5015193.1"/>
    <property type="molecule type" value="Genomic_DNA"/>
</dbReference>
<sequence>MAAVVLDAEAFLSSTSLVPPLKVREAPVELAVVGAGEIVKDLMSAAMAVTV</sequence>
<evidence type="ECO:0000313" key="1">
    <source>
        <dbReference type="EMBL" id="CAB4952470.1"/>
    </source>
</evidence>
<reference evidence="1" key="1">
    <citation type="submission" date="2020-05" db="EMBL/GenBank/DDBJ databases">
        <authorList>
            <person name="Chiriac C."/>
            <person name="Salcher M."/>
            <person name="Ghai R."/>
            <person name="Kavagutti S V."/>
        </authorList>
    </citation>
    <scope>NUCLEOTIDE SEQUENCE</scope>
</reference>
<protein>
    <submittedName>
        <fullName evidence="1">Unannotated protein</fullName>
    </submittedName>
</protein>
<dbReference type="EMBL" id="CAFBNF010000181">
    <property type="protein sequence ID" value="CAB4952470.1"/>
    <property type="molecule type" value="Genomic_DNA"/>
</dbReference>
<proteinExistence type="predicted"/>
<dbReference type="AlphaFoldDB" id="A0A6J7K8Y5"/>
<name>A0A6J7K8Y5_9ZZZZ</name>